<evidence type="ECO:0000313" key="3">
    <source>
        <dbReference type="Proteomes" id="UP000507470"/>
    </source>
</evidence>
<protein>
    <recommendedName>
        <fullName evidence="1">C1q domain-containing protein</fullName>
    </recommendedName>
</protein>
<gene>
    <name evidence="2" type="ORF">MCOR_5494</name>
</gene>
<organism evidence="2 3">
    <name type="scientific">Mytilus coruscus</name>
    <name type="common">Sea mussel</name>
    <dbReference type="NCBI Taxonomy" id="42192"/>
    <lineage>
        <taxon>Eukaryota</taxon>
        <taxon>Metazoa</taxon>
        <taxon>Spiralia</taxon>
        <taxon>Lophotrochozoa</taxon>
        <taxon>Mollusca</taxon>
        <taxon>Bivalvia</taxon>
        <taxon>Autobranchia</taxon>
        <taxon>Pteriomorphia</taxon>
        <taxon>Mytilida</taxon>
        <taxon>Mytiloidea</taxon>
        <taxon>Mytilidae</taxon>
        <taxon>Mytilinae</taxon>
        <taxon>Mytilus</taxon>
    </lineage>
</organism>
<dbReference type="SUPFAM" id="SSF49842">
    <property type="entry name" value="TNF-like"/>
    <property type="match status" value="1"/>
</dbReference>
<dbReference type="Proteomes" id="UP000507470">
    <property type="component" value="Unassembled WGS sequence"/>
</dbReference>
<feature type="domain" description="C1q" evidence="1">
    <location>
        <begin position="129"/>
        <end position="206"/>
    </location>
</feature>
<dbReference type="Pfam" id="PF00386">
    <property type="entry name" value="C1q"/>
    <property type="match status" value="1"/>
</dbReference>
<reference evidence="2 3" key="1">
    <citation type="submission" date="2020-06" db="EMBL/GenBank/DDBJ databases">
        <authorList>
            <person name="Li R."/>
            <person name="Bekaert M."/>
        </authorList>
    </citation>
    <scope>NUCLEOTIDE SEQUENCE [LARGE SCALE GENOMIC DNA]</scope>
    <source>
        <strain evidence="3">wild</strain>
    </source>
</reference>
<dbReference type="AlphaFoldDB" id="A0A6J8AAE6"/>
<dbReference type="InterPro" id="IPR001073">
    <property type="entry name" value="C1q_dom"/>
</dbReference>
<dbReference type="EMBL" id="CACVKT020000986">
    <property type="protein sequence ID" value="CAC5364445.1"/>
    <property type="molecule type" value="Genomic_DNA"/>
</dbReference>
<proteinExistence type="predicted"/>
<dbReference type="Gene3D" id="2.60.120.40">
    <property type="match status" value="1"/>
</dbReference>
<dbReference type="InterPro" id="IPR008983">
    <property type="entry name" value="Tumour_necrosis_fac-like_dom"/>
</dbReference>
<sequence>MKSVATVTVTNKTAQLGYRVDVLQQTVHSMQVITAQIEHKQVMTENSSRNLEKDITGLIQITKCFRSPNDPGVAKQDYQYRNETKTNRKYVTITVLSVDAVGGTVLRYGVIPFKSVYTSHGIKNLTRLKTNGQFTCEDARTYLISVFLSTGSQVPGYFNIYVNTGSTAYAFTDYESYQHTSSAAIVTNLHKGDIVFIRNRPEITVQNNESHLSIIHIIQIR</sequence>
<evidence type="ECO:0000259" key="1">
    <source>
        <dbReference type="Pfam" id="PF00386"/>
    </source>
</evidence>
<name>A0A6J8AAE6_MYTCO</name>
<evidence type="ECO:0000313" key="2">
    <source>
        <dbReference type="EMBL" id="CAC5364445.1"/>
    </source>
</evidence>
<accession>A0A6J8AAE6</accession>
<keyword evidence="3" id="KW-1185">Reference proteome</keyword>